<dbReference type="InterPro" id="IPR050267">
    <property type="entry name" value="Anti-sigma-factor_SerPK"/>
</dbReference>
<dbReference type="Proteomes" id="UP001156666">
    <property type="component" value="Unassembled WGS sequence"/>
</dbReference>
<reference evidence="3" key="2">
    <citation type="submission" date="2023-01" db="EMBL/GenBank/DDBJ databases">
        <title>Draft genome sequence of Portibacter lacus strain NBRC 108769.</title>
        <authorList>
            <person name="Sun Q."/>
            <person name="Mori K."/>
        </authorList>
    </citation>
    <scope>NUCLEOTIDE SEQUENCE</scope>
    <source>
        <strain evidence="3">NBRC 108769</strain>
    </source>
</reference>
<dbReference type="PANTHER" id="PTHR35526:SF3">
    <property type="entry name" value="ANTI-SIGMA-F FACTOR RSBW"/>
    <property type="match status" value="1"/>
</dbReference>
<keyword evidence="1" id="KW-0723">Serine/threonine-protein kinase</keyword>
<comment type="caution">
    <text evidence="3">The sequence shown here is derived from an EMBL/GenBank/DDBJ whole genome shotgun (WGS) entry which is preliminary data.</text>
</comment>
<dbReference type="Gene3D" id="3.30.565.10">
    <property type="entry name" value="Histidine kinase-like ATPase, C-terminal domain"/>
    <property type="match status" value="1"/>
</dbReference>
<dbReference type="EMBL" id="BSOH01000023">
    <property type="protein sequence ID" value="GLR18917.1"/>
    <property type="molecule type" value="Genomic_DNA"/>
</dbReference>
<evidence type="ECO:0000313" key="4">
    <source>
        <dbReference type="Proteomes" id="UP001156666"/>
    </source>
</evidence>
<reference evidence="3" key="1">
    <citation type="journal article" date="2014" name="Int. J. Syst. Evol. Microbiol.">
        <title>Complete genome sequence of Corynebacterium casei LMG S-19264T (=DSM 44701T), isolated from a smear-ripened cheese.</title>
        <authorList>
            <consortium name="US DOE Joint Genome Institute (JGI-PGF)"/>
            <person name="Walter F."/>
            <person name="Albersmeier A."/>
            <person name="Kalinowski J."/>
            <person name="Ruckert C."/>
        </authorList>
    </citation>
    <scope>NUCLEOTIDE SEQUENCE</scope>
    <source>
        <strain evidence="3">NBRC 108769</strain>
    </source>
</reference>
<feature type="domain" description="Histidine kinase/HSP90-like ATPase" evidence="2">
    <location>
        <begin position="9"/>
        <end position="129"/>
    </location>
</feature>
<dbReference type="RefSeq" id="WP_235292862.1">
    <property type="nucleotide sequence ID" value="NZ_BSOH01000023.1"/>
</dbReference>
<sequence length="132" mass="15002">MHPTELILKSDPEKINEVEFFVKSFAKDLAINENIYPNILISVTEAVNNAIIHGNQKNKNKEVKIELYKVKEVLTILVSDQGDGFNPEEIPDPTLIENLEKLGGRGVFLIQQLSDIVQYTNDGRTVEMQFFL</sequence>
<dbReference type="PANTHER" id="PTHR35526">
    <property type="entry name" value="ANTI-SIGMA-F FACTOR RSBW-RELATED"/>
    <property type="match status" value="1"/>
</dbReference>
<dbReference type="Pfam" id="PF13581">
    <property type="entry name" value="HATPase_c_2"/>
    <property type="match status" value="1"/>
</dbReference>
<evidence type="ECO:0000256" key="1">
    <source>
        <dbReference type="ARBA" id="ARBA00022527"/>
    </source>
</evidence>
<dbReference type="CDD" id="cd16936">
    <property type="entry name" value="HATPase_RsbW-like"/>
    <property type="match status" value="1"/>
</dbReference>
<dbReference type="InterPro" id="IPR036890">
    <property type="entry name" value="HATPase_C_sf"/>
</dbReference>
<accession>A0AA37SRK4</accession>
<keyword evidence="4" id="KW-1185">Reference proteome</keyword>
<keyword evidence="1" id="KW-0808">Transferase</keyword>
<gene>
    <name evidence="3" type="ORF">GCM10007940_35330</name>
</gene>
<dbReference type="InterPro" id="IPR003594">
    <property type="entry name" value="HATPase_dom"/>
</dbReference>
<proteinExistence type="predicted"/>
<dbReference type="GO" id="GO:0004674">
    <property type="term" value="F:protein serine/threonine kinase activity"/>
    <property type="evidence" value="ECO:0007669"/>
    <property type="project" value="UniProtKB-KW"/>
</dbReference>
<keyword evidence="1" id="KW-0418">Kinase</keyword>
<protein>
    <recommendedName>
        <fullName evidence="2">Histidine kinase/HSP90-like ATPase domain-containing protein</fullName>
    </recommendedName>
</protein>
<organism evidence="3 4">
    <name type="scientific">Portibacter lacus</name>
    <dbReference type="NCBI Taxonomy" id="1099794"/>
    <lineage>
        <taxon>Bacteria</taxon>
        <taxon>Pseudomonadati</taxon>
        <taxon>Bacteroidota</taxon>
        <taxon>Saprospiria</taxon>
        <taxon>Saprospirales</taxon>
        <taxon>Haliscomenobacteraceae</taxon>
        <taxon>Portibacter</taxon>
    </lineage>
</organism>
<dbReference type="SUPFAM" id="SSF55874">
    <property type="entry name" value="ATPase domain of HSP90 chaperone/DNA topoisomerase II/histidine kinase"/>
    <property type="match status" value="1"/>
</dbReference>
<evidence type="ECO:0000259" key="2">
    <source>
        <dbReference type="Pfam" id="PF13581"/>
    </source>
</evidence>
<evidence type="ECO:0000313" key="3">
    <source>
        <dbReference type="EMBL" id="GLR18917.1"/>
    </source>
</evidence>
<name>A0AA37SRK4_9BACT</name>
<dbReference type="AlphaFoldDB" id="A0AA37SRK4"/>